<dbReference type="Proteomes" id="UP001057580">
    <property type="component" value="Chromosome"/>
</dbReference>
<evidence type="ECO:0000313" key="1">
    <source>
        <dbReference type="EMBL" id="UWM54864.1"/>
    </source>
</evidence>
<dbReference type="GeneID" id="74940949"/>
<keyword evidence="2" id="KW-1185">Reference proteome</keyword>
<dbReference type="AlphaFoldDB" id="A0A9E7R433"/>
<evidence type="ECO:0000313" key="2">
    <source>
        <dbReference type="Proteomes" id="UP001057580"/>
    </source>
</evidence>
<dbReference type="InterPro" id="IPR011009">
    <property type="entry name" value="Kinase-like_dom_sf"/>
</dbReference>
<dbReference type="Gene3D" id="3.90.1200.10">
    <property type="match status" value="1"/>
</dbReference>
<protein>
    <submittedName>
        <fullName evidence="1">Phosphotransferase</fullName>
    </submittedName>
</protein>
<sequence length="365" mass="40119">MTDALPYATLERMLQRVEPEWRLECAEPVESGFSAVYRLSVSGGDVDTCYLKCTTEGDGEGVSADARIQRLLEDGTDVPVTPVLGVVDDDPDLPAPFHLSAAVPSETLPYEAVGRVSDDVLQGLTRDVGRHLGSLHTLDAVDAFGYVANGGPSLDGERPSGDPSDLRVVRGRETWPEYLWARTRAELDRHVDSRFAALTERLTVWFEERIAALSGPFRPALGRNDHGFHNLLVDPDAGRVTAQPDWAYTLAVPPAFDFEFAAYLYGGSFLAGLPDVRDRRVTTSSRHEVRGEPRDRRPLVREALLDGYAETASGLVDRVREPTPCYELLAATRVMNDFGHLDLPDGTVEAVAARFRTDVERALDA</sequence>
<dbReference type="PANTHER" id="PTHR21310:SF15">
    <property type="entry name" value="AMINOGLYCOSIDE PHOSPHOTRANSFERASE DOMAIN-CONTAINING PROTEIN"/>
    <property type="match status" value="1"/>
</dbReference>
<dbReference type="SUPFAM" id="SSF56112">
    <property type="entry name" value="Protein kinase-like (PK-like)"/>
    <property type="match status" value="1"/>
</dbReference>
<accession>A0A9E7R433</accession>
<dbReference type="PANTHER" id="PTHR21310">
    <property type="entry name" value="AMINOGLYCOSIDE PHOSPHOTRANSFERASE-RELATED-RELATED"/>
    <property type="match status" value="1"/>
</dbReference>
<proteinExistence type="predicted"/>
<dbReference type="RefSeq" id="WP_260593863.1">
    <property type="nucleotide sequence ID" value="NZ_CP104003.1"/>
</dbReference>
<organism evidence="1 2">
    <name type="scientific">Salinirubellus salinus</name>
    <dbReference type="NCBI Taxonomy" id="1364945"/>
    <lineage>
        <taxon>Archaea</taxon>
        <taxon>Methanobacteriati</taxon>
        <taxon>Methanobacteriota</taxon>
        <taxon>Stenosarchaea group</taxon>
        <taxon>Halobacteria</taxon>
        <taxon>Halobacteriales</taxon>
        <taxon>Natronomonadaceae</taxon>
        <taxon>Salinirubellus</taxon>
    </lineage>
</organism>
<dbReference type="InterPro" id="IPR051678">
    <property type="entry name" value="AGP_Transferase"/>
</dbReference>
<dbReference type="EMBL" id="CP104003">
    <property type="protein sequence ID" value="UWM54864.1"/>
    <property type="molecule type" value="Genomic_DNA"/>
</dbReference>
<name>A0A9E7R433_9EURY</name>
<gene>
    <name evidence="1" type="ORF">N0B31_00965</name>
</gene>
<reference evidence="1" key="1">
    <citation type="submission" date="2022-09" db="EMBL/GenBank/DDBJ databases">
        <title>Diverse halophilic archaea isolated from saline environments.</title>
        <authorList>
            <person name="Cui H.-L."/>
        </authorList>
    </citation>
    <scope>NUCLEOTIDE SEQUENCE</scope>
    <source>
        <strain evidence="1">ZS-35-S2</strain>
    </source>
</reference>
<dbReference type="KEGG" id="ssai:N0B31_00965"/>